<evidence type="ECO:0000256" key="2">
    <source>
        <dbReference type="SAM" id="MobiDB-lite"/>
    </source>
</evidence>
<gene>
    <name evidence="4" type="primary">LOC103697891</name>
</gene>
<organism evidence="3 4">
    <name type="scientific">Phoenix dactylifera</name>
    <name type="common">Date palm</name>
    <dbReference type="NCBI Taxonomy" id="42345"/>
    <lineage>
        <taxon>Eukaryota</taxon>
        <taxon>Viridiplantae</taxon>
        <taxon>Streptophyta</taxon>
        <taxon>Embryophyta</taxon>
        <taxon>Tracheophyta</taxon>
        <taxon>Spermatophyta</taxon>
        <taxon>Magnoliopsida</taxon>
        <taxon>Liliopsida</taxon>
        <taxon>Arecaceae</taxon>
        <taxon>Coryphoideae</taxon>
        <taxon>Phoeniceae</taxon>
        <taxon>Phoenix</taxon>
    </lineage>
</organism>
<name>A0A8B8ZX58_PHODC</name>
<dbReference type="PANTHER" id="PTHR37761">
    <property type="entry name" value="OS09G0108400 PROTEIN"/>
    <property type="match status" value="1"/>
</dbReference>
<feature type="region of interest" description="Disordered" evidence="2">
    <location>
        <begin position="1"/>
        <end position="85"/>
    </location>
</feature>
<keyword evidence="1" id="KW-0175">Coiled coil</keyword>
<reference evidence="4" key="1">
    <citation type="submission" date="2025-08" db="UniProtKB">
        <authorList>
            <consortium name="RefSeq"/>
        </authorList>
    </citation>
    <scope>IDENTIFICATION</scope>
    <source>
        <tissue evidence="4">Young leaves</tissue>
    </source>
</reference>
<dbReference type="RefSeq" id="XP_038978890.1">
    <property type="nucleotide sequence ID" value="XM_039122962.1"/>
</dbReference>
<feature type="compositionally biased region" description="Low complexity" evidence="2">
    <location>
        <begin position="18"/>
        <end position="35"/>
    </location>
</feature>
<protein>
    <submittedName>
        <fullName evidence="4">Uncharacterized protein LOC103697891</fullName>
    </submittedName>
</protein>
<keyword evidence="3" id="KW-1185">Reference proteome</keyword>
<feature type="region of interest" description="Disordered" evidence="2">
    <location>
        <begin position="246"/>
        <end position="271"/>
    </location>
</feature>
<evidence type="ECO:0000313" key="3">
    <source>
        <dbReference type="Proteomes" id="UP000228380"/>
    </source>
</evidence>
<dbReference type="KEGG" id="pda:103697891"/>
<feature type="compositionally biased region" description="Polar residues" evidence="2">
    <location>
        <begin position="249"/>
        <end position="259"/>
    </location>
</feature>
<proteinExistence type="predicted"/>
<feature type="compositionally biased region" description="Basic and acidic residues" evidence="2">
    <location>
        <begin position="260"/>
        <end position="271"/>
    </location>
</feature>
<evidence type="ECO:0000256" key="1">
    <source>
        <dbReference type="SAM" id="Coils"/>
    </source>
</evidence>
<accession>A0A8B8ZX58</accession>
<dbReference type="GeneID" id="103697891"/>
<feature type="compositionally biased region" description="Basic residues" evidence="2">
    <location>
        <begin position="1"/>
        <end position="11"/>
    </location>
</feature>
<dbReference type="AlphaFoldDB" id="A0A8B8ZX58"/>
<feature type="coiled-coil region" evidence="1">
    <location>
        <begin position="172"/>
        <end position="237"/>
    </location>
</feature>
<evidence type="ECO:0000313" key="4">
    <source>
        <dbReference type="RefSeq" id="XP_038978890.1"/>
    </source>
</evidence>
<dbReference type="PANTHER" id="PTHR37761:SF2">
    <property type="entry name" value="OS09G0108400 PROTEIN"/>
    <property type="match status" value="1"/>
</dbReference>
<dbReference type="OrthoDB" id="780812at2759"/>
<dbReference type="Proteomes" id="UP000228380">
    <property type="component" value="Unplaced"/>
</dbReference>
<sequence>MGTQIHYKKQAGRSPPHSASRSQALAPLLLPPLRQRTAHPCPLRRRATSDGKVFSSSLLSDDERPTLVLSGAERRPTASSAPPSSSPAFYCRWEADVVGGSGQGGEEEEERLPVVFTPEQQQYALELDQKTASLRCSIQDLRLRIPPAHISQRLPHLHAHTLASNAALALQLNSHSATREQAQLRATTLQEENAAYEKAISNCQKKIQEKLHEADLLQSKLREMDLIEKDLKAELERALAAKEIDQPEALTTDSNSTENLHLEKGSSDSVKLEELEEKKRELNLMEVTVQRLENEWSLVQQESIKQPSPEKWELS</sequence>